<comment type="caution">
    <text evidence="2">The sequence shown here is derived from an EMBL/GenBank/DDBJ whole genome shotgun (WGS) entry which is preliminary data.</text>
</comment>
<evidence type="ECO:0000313" key="3">
    <source>
        <dbReference type="Proteomes" id="UP001595758"/>
    </source>
</evidence>
<dbReference type="SMART" id="SM00530">
    <property type="entry name" value="HTH_XRE"/>
    <property type="match status" value="1"/>
</dbReference>
<evidence type="ECO:0000313" key="2">
    <source>
        <dbReference type="EMBL" id="MFC3908304.1"/>
    </source>
</evidence>
<proteinExistence type="predicted"/>
<organism evidence="2 3">
    <name type="scientific">Legionella dresdenensis</name>
    <dbReference type="NCBI Taxonomy" id="450200"/>
    <lineage>
        <taxon>Bacteria</taxon>
        <taxon>Pseudomonadati</taxon>
        <taxon>Pseudomonadota</taxon>
        <taxon>Gammaproteobacteria</taxon>
        <taxon>Legionellales</taxon>
        <taxon>Legionellaceae</taxon>
        <taxon>Legionella</taxon>
    </lineage>
</organism>
<dbReference type="Proteomes" id="UP001595758">
    <property type="component" value="Unassembled WGS sequence"/>
</dbReference>
<protein>
    <submittedName>
        <fullName evidence="2">Helix-turn-helix domain-containing protein</fullName>
    </submittedName>
</protein>
<keyword evidence="3" id="KW-1185">Reference proteome</keyword>
<name>A0ABV8CE95_9GAMM</name>
<dbReference type="InterPro" id="IPR001387">
    <property type="entry name" value="Cro/C1-type_HTH"/>
</dbReference>
<dbReference type="RefSeq" id="WP_382341454.1">
    <property type="nucleotide sequence ID" value="NZ_JBHSAB010000004.1"/>
</dbReference>
<dbReference type="InterPro" id="IPR010982">
    <property type="entry name" value="Lambda_DNA-bd_dom_sf"/>
</dbReference>
<dbReference type="EMBL" id="JBHSAB010000004">
    <property type="protein sequence ID" value="MFC3908304.1"/>
    <property type="molecule type" value="Genomic_DNA"/>
</dbReference>
<accession>A0ABV8CE95</accession>
<sequence>MVMSNRPRKGALPWKSIIQSFLPSNAGIIDFTRTWGYSKNYWQLGVKRGDFMIIRSAKDLALYLNDRRKQLKMSQSEVADLVGLKQDTISKFENSPDNSRVDTLFRILSALNLNISLVEKGQKTHEEIEW</sequence>
<dbReference type="CDD" id="cd00093">
    <property type="entry name" value="HTH_XRE"/>
    <property type="match status" value="1"/>
</dbReference>
<dbReference type="Gene3D" id="1.10.260.40">
    <property type="entry name" value="lambda repressor-like DNA-binding domains"/>
    <property type="match status" value="1"/>
</dbReference>
<gene>
    <name evidence="2" type="ORF">ACFORL_04350</name>
</gene>
<dbReference type="Pfam" id="PF01381">
    <property type="entry name" value="HTH_3"/>
    <property type="match status" value="1"/>
</dbReference>
<reference evidence="3" key="1">
    <citation type="journal article" date="2019" name="Int. J. Syst. Evol. Microbiol.">
        <title>The Global Catalogue of Microorganisms (GCM) 10K type strain sequencing project: providing services to taxonomists for standard genome sequencing and annotation.</title>
        <authorList>
            <consortium name="The Broad Institute Genomics Platform"/>
            <consortium name="The Broad Institute Genome Sequencing Center for Infectious Disease"/>
            <person name="Wu L."/>
            <person name="Ma J."/>
        </authorList>
    </citation>
    <scope>NUCLEOTIDE SEQUENCE [LARGE SCALE GENOMIC DNA]</scope>
    <source>
        <strain evidence="3">CCUG 59858</strain>
    </source>
</reference>
<dbReference type="SUPFAM" id="SSF47413">
    <property type="entry name" value="lambda repressor-like DNA-binding domains"/>
    <property type="match status" value="1"/>
</dbReference>
<dbReference type="PROSITE" id="PS50943">
    <property type="entry name" value="HTH_CROC1"/>
    <property type="match status" value="1"/>
</dbReference>
<feature type="domain" description="HTH cro/C1-type" evidence="1">
    <location>
        <begin position="64"/>
        <end position="118"/>
    </location>
</feature>
<evidence type="ECO:0000259" key="1">
    <source>
        <dbReference type="PROSITE" id="PS50943"/>
    </source>
</evidence>